<gene>
    <name evidence="3" type="ORF">QBC35DRAFT_527338</name>
</gene>
<organism evidence="3 4">
    <name type="scientific">Podospora australis</name>
    <dbReference type="NCBI Taxonomy" id="1536484"/>
    <lineage>
        <taxon>Eukaryota</taxon>
        <taxon>Fungi</taxon>
        <taxon>Dikarya</taxon>
        <taxon>Ascomycota</taxon>
        <taxon>Pezizomycotina</taxon>
        <taxon>Sordariomycetes</taxon>
        <taxon>Sordariomycetidae</taxon>
        <taxon>Sordariales</taxon>
        <taxon>Podosporaceae</taxon>
        <taxon>Podospora</taxon>
    </lineage>
</organism>
<evidence type="ECO:0000313" key="4">
    <source>
        <dbReference type="Proteomes" id="UP001302126"/>
    </source>
</evidence>
<protein>
    <recommendedName>
        <fullName evidence="5">Glycoside Hydrolase Family 61</fullName>
    </recommendedName>
</protein>
<reference evidence="3" key="1">
    <citation type="journal article" date="2023" name="Mol. Phylogenet. Evol.">
        <title>Genome-scale phylogeny and comparative genomics of the fungal order Sordariales.</title>
        <authorList>
            <person name="Hensen N."/>
            <person name="Bonometti L."/>
            <person name="Westerberg I."/>
            <person name="Brannstrom I.O."/>
            <person name="Guillou S."/>
            <person name="Cros-Aarteil S."/>
            <person name="Calhoun S."/>
            <person name="Haridas S."/>
            <person name="Kuo A."/>
            <person name="Mondo S."/>
            <person name="Pangilinan J."/>
            <person name="Riley R."/>
            <person name="LaButti K."/>
            <person name="Andreopoulos B."/>
            <person name="Lipzen A."/>
            <person name="Chen C."/>
            <person name="Yan M."/>
            <person name="Daum C."/>
            <person name="Ng V."/>
            <person name="Clum A."/>
            <person name="Steindorff A."/>
            <person name="Ohm R.A."/>
            <person name="Martin F."/>
            <person name="Silar P."/>
            <person name="Natvig D.O."/>
            <person name="Lalanne C."/>
            <person name="Gautier V."/>
            <person name="Ament-Velasquez S.L."/>
            <person name="Kruys A."/>
            <person name="Hutchinson M.I."/>
            <person name="Powell A.J."/>
            <person name="Barry K."/>
            <person name="Miller A.N."/>
            <person name="Grigoriev I.V."/>
            <person name="Debuchy R."/>
            <person name="Gladieux P."/>
            <person name="Hiltunen Thoren M."/>
            <person name="Johannesson H."/>
        </authorList>
    </citation>
    <scope>NUCLEOTIDE SEQUENCE</scope>
    <source>
        <strain evidence="3">PSN309</strain>
    </source>
</reference>
<feature type="signal peptide" evidence="2">
    <location>
        <begin position="1"/>
        <end position="24"/>
    </location>
</feature>
<feature type="transmembrane region" description="Helical" evidence="1">
    <location>
        <begin position="218"/>
        <end position="240"/>
    </location>
</feature>
<keyword evidence="1" id="KW-0472">Membrane</keyword>
<evidence type="ECO:0000313" key="3">
    <source>
        <dbReference type="EMBL" id="KAK4193284.1"/>
    </source>
</evidence>
<dbReference type="Proteomes" id="UP001302126">
    <property type="component" value="Unassembled WGS sequence"/>
</dbReference>
<keyword evidence="1" id="KW-0812">Transmembrane</keyword>
<keyword evidence="4" id="KW-1185">Reference proteome</keyword>
<sequence length="322" mass="34525">MFTSKLAQSAVWLALALGSSPVSALNIPAVADTTSSPSSVATPTLASDLVAPSGNTTTTKNAVKAAGIAGQECRNPDGEFAPFCLPKNNETFTPGLLKYITWDATIFNNANSTVKILGFYADDTLPSSPDDEPTPPEQAFDSGTISSGWGFYQWKIEGNLIRQLPHHKKKPNSVQIHIQLAALPLDGGPAKWFKGPTVTIAKKPPKPLRKTKTPDHQALYIALPTVFGFVIVIVVGTLCCNRQARIVNVGNVMSRNRFRESNRRAARRKNKEQYIRLTDQESGVGGGPSGSSPVVGFLDAALGTDEEGWSQQVPGRKAKKGD</sequence>
<keyword evidence="2" id="KW-0732">Signal</keyword>
<dbReference type="EMBL" id="MU864351">
    <property type="protein sequence ID" value="KAK4193284.1"/>
    <property type="molecule type" value="Genomic_DNA"/>
</dbReference>
<feature type="chain" id="PRO_5042840673" description="Glycoside Hydrolase Family 61" evidence="2">
    <location>
        <begin position="25"/>
        <end position="322"/>
    </location>
</feature>
<name>A0AAN7ANJ2_9PEZI</name>
<accession>A0AAN7ANJ2</accession>
<dbReference type="Pfam" id="PF14610">
    <property type="entry name" value="Psg1"/>
    <property type="match status" value="1"/>
</dbReference>
<evidence type="ECO:0008006" key="5">
    <source>
        <dbReference type="Google" id="ProtNLM"/>
    </source>
</evidence>
<reference evidence="3" key="2">
    <citation type="submission" date="2023-05" db="EMBL/GenBank/DDBJ databases">
        <authorList>
            <consortium name="Lawrence Berkeley National Laboratory"/>
            <person name="Steindorff A."/>
            <person name="Hensen N."/>
            <person name="Bonometti L."/>
            <person name="Westerberg I."/>
            <person name="Brannstrom I.O."/>
            <person name="Guillou S."/>
            <person name="Cros-Aarteil S."/>
            <person name="Calhoun S."/>
            <person name="Haridas S."/>
            <person name="Kuo A."/>
            <person name="Mondo S."/>
            <person name="Pangilinan J."/>
            <person name="Riley R."/>
            <person name="Labutti K."/>
            <person name="Andreopoulos B."/>
            <person name="Lipzen A."/>
            <person name="Chen C."/>
            <person name="Yanf M."/>
            <person name="Daum C."/>
            <person name="Ng V."/>
            <person name="Clum A."/>
            <person name="Ohm R."/>
            <person name="Martin F."/>
            <person name="Silar P."/>
            <person name="Natvig D."/>
            <person name="Lalanne C."/>
            <person name="Gautier V."/>
            <person name="Ament-Velasquez S.L."/>
            <person name="Kruys A."/>
            <person name="Hutchinson M.I."/>
            <person name="Powell A.J."/>
            <person name="Barry K."/>
            <person name="Miller A.N."/>
            <person name="Grigoriev I.V."/>
            <person name="Debuchy R."/>
            <person name="Gladieux P."/>
            <person name="Thoren M.H."/>
            <person name="Johannesson H."/>
        </authorList>
    </citation>
    <scope>NUCLEOTIDE SEQUENCE</scope>
    <source>
        <strain evidence="3">PSN309</strain>
    </source>
</reference>
<evidence type="ECO:0000256" key="2">
    <source>
        <dbReference type="SAM" id="SignalP"/>
    </source>
</evidence>
<keyword evidence="1" id="KW-1133">Transmembrane helix</keyword>
<dbReference type="AlphaFoldDB" id="A0AAN7ANJ2"/>
<evidence type="ECO:0000256" key="1">
    <source>
        <dbReference type="SAM" id="Phobius"/>
    </source>
</evidence>
<comment type="caution">
    <text evidence="3">The sequence shown here is derived from an EMBL/GenBank/DDBJ whole genome shotgun (WGS) entry which is preliminary data.</text>
</comment>
<proteinExistence type="predicted"/>
<dbReference type="InterPro" id="IPR028000">
    <property type="entry name" value="Pma1"/>
</dbReference>